<evidence type="ECO:0000256" key="2">
    <source>
        <dbReference type="SAM" id="Phobius"/>
    </source>
</evidence>
<dbReference type="Proteomes" id="UP000199334">
    <property type="component" value="Unassembled WGS sequence"/>
</dbReference>
<dbReference type="OrthoDB" id="9810874at2"/>
<keyword evidence="2" id="KW-0812">Transmembrane</keyword>
<dbReference type="EMBL" id="FNIG01000009">
    <property type="protein sequence ID" value="SDN80863.1"/>
    <property type="molecule type" value="Genomic_DNA"/>
</dbReference>
<feature type="transmembrane region" description="Helical" evidence="2">
    <location>
        <begin position="16"/>
        <end position="35"/>
    </location>
</feature>
<evidence type="ECO:0000313" key="4">
    <source>
        <dbReference type="Proteomes" id="UP000199334"/>
    </source>
</evidence>
<dbReference type="Pfam" id="PF12732">
    <property type="entry name" value="YtxH"/>
    <property type="match status" value="1"/>
</dbReference>
<name>A0A1H0EES9_9BACI</name>
<dbReference type="PANTHER" id="PTHR35792">
    <property type="entry name" value="GENERAL STRESS PROTEIN"/>
    <property type="match status" value="1"/>
</dbReference>
<dbReference type="InterPro" id="IPR024623">
    <property type="entry name" value="YtxH"/>
</dbReference>
<keyword evidence="2" id="KW-1133">Transmembrane helix</keyword>
<keyword evidence="1" id="KW-0175">Coiled coil</keyword>
<dbReference type="RefSeq" id="WP_093857507.1">
    <property type="nucleotide sequence ID" value="NZ_BJVZ01000009.1"/>
</dbReference>
<reference evidence="3 4" key="1">
    <citation type="submission" date="2016-10" db="EMBL/GenBank/DDBJ databases">
        <authorList>
            <person name="de Groot N.N."/>
        </authorList>
    </citation>
    <scope>NUCLEOTIDE SEQUENCE [LARGE SCALE GENOMIC DNA]</scope>
    <source>
        <strain evidence="3 4">CGMCC 1.3442</strain>
    </source>
</reference>
<evidence type="ECO:0000313" key="3">
    <source>
        <dbReference type="EMBL" id="SDN80863.1"/>
    </source>
</evidence>
<dbReference type="PANTHER" id="PTHR35792:SF1">
    <property type="entry name" value="SLL0268 PROTEIN"/>
    <property type="match status" value="1"/>
</dbReference>
<keyword evidence="2" id="KW-0472">Membrane</keyword>
<gene>
    <name evidence="3" type="ORF">SAMN05216498_3122</name>
</gene>
<protein>
    <submittedName>
        <fullName evidence="3">Gas vesicle protein</fullName>
    </submittedName>
</protein>
<dbReference type="AlphaFoldDB" id="A0A1H0EES9"/>
<keyword evidence="4" id="KW-1185">Reference proteome</keyword>
<accession>A0A1H0EES9</accession>
<organism evidence="3 4">
    <name type="scientific">Tenuibacillus multivorans</name>
    <dbReference type="NCBI Taxonomy" id="237069"/>
    <lineage>
        <taxon>Bacteria</taxon>
        <taxon>Bacillati</taxon>
        <taxon>Bacillota</taxon>
        <taxon>Bacilli</taxon>
        <taxon>Bacillales</taxon>
        <taxon>Bacillaceae</taxon>
        <taxon>Tenuibacillus</taxon>
    </lineage>
</organism>
<proteinExistence type="predicted"/>
<sequence length="142" mass="16069">MANEKESQESINSKDFLIGSLIGGIVGASVALLFAPKSGRELREDLNTGAQQVRDRASEWRDVAYEKGSEWSSQLQEKSREFSDRVKDTKDQVQDRVNQFRDERMNGDNKEALEVAEAIEEAADELERIEANESFEQSVKNN</sequence>
<evidence type="ECO:0000256" key="1">
    <source>
        <dbReference type="SAM" id="Coils"/>
    </source>
</evidence>
<dbReference type="InterPro" id="IPR052928">
    <property type="entry name" value="Desiccation-related_membrane"/>
</dbReference>
<dbReference type="STRING" id="237069.SAMN05216498_3122"/>
<feature type="coiled-coil region" evidence="1">
    <location>
        <begin position="83"/>
        <end position="132"/>
    </location>
</feature>